<proteinExistence type="predicted"/>
<dbReference type="InterPro" id="IPR036371">
    <property type="entry name" value="TPK_B1-bd_sf"/>
</dbReference>
<evidence type="ECO:0000259" key="6">
    <source>
        <dbReference type="SMART" id="SM00983"/>
    </source>
</evidence>
<dbReference type="GO" id="GO:0006772">
    <property type="term" value="P:thiamine metabolic process"/>
    <property type="evidence" value="ECO:0007669"/>
    <property type="project" value="UniProtKB-UniRule"/>
</dbReference>
<dbReference type="EMBL" id="LGTC01000001">
    <property type="protein sequence ID" value="KNY28129.1"/>
    <property type="molecule type" value="Genomic_DNA"/>
</dbReference>
<dbReference type="InterPro" id="IPR053149">
    <property type="entry name" value="TPK"/>
</dbReference>
<keyword evidence="4" id="KW-0067">ATP-binding</keyword>
<dbReference type="Pfam" id="PF04265">
    <property type="entry name" value="TPK_B1_binding"/>
    <property type="match status" value="1"/>
</dbReference>
<dbReference type="SMART" id="SM00983">
    <property type="entry name" value="TPK_B1_binding"/>
    <property type="match status" value="1"/>
</dbReference>
<dbReference type="RefSeq" id="WP_036939170.1">
    <property type="nucleotide sequence ID" value="NZ_JQKC01000008.1"/>
</dbReference>
<organism evidence="7 8">
    <name type="scientific">Pseudobacteroides cellulosolvens ATCC 35603 = DSM 2933</name>
    <dbReference type="NCBI Taxonomy" id="398512"/>
    <lineage>
        <taxon>Bacteria</taxon>
        <taxon>Bacillati</taxon>
        <taxon>Bacillota</taxon>
        <taxon>Clostridia</taxon>
        <taxon>Eubacteriales</taxon>
        <taxon>Oscillospiraceae</taxon>
        <taxon>Pseudobacteroides</taxon>
    </lineage>
</organism>
<dbReference type="InterPro" id="IPR007373">
    <property type="entry name" value="Thiamin_PyroPKinase_B1-bd"/>
</dbReference>
<dbReference type="SUPFAM" id="SSF63862">
    <property type="entry name" value="Thiamin pyrophosphokinase, substrate-binding domain"/>
    <property type="match status" value="1"/>
</dbReference>
<sequence>MKAVIVCSGSVEDYDYHKKFFAGCSMVVSVDGGARHLRKLGIFPDIMIGDFDSVSKEDYQYFKDAGVIDIRYPSQKDMTDTELALEYVVDKGVDSIVLLGCLGTRFDHSLSNIFLLKKMSDKNINCIIANERNEIQLIKDHIILKNENNMKLTILSLTDSVEGVTSKGLLYPLDNDHIKLGSSRGVSNEFTGEIAEISVNKGLLLVIKSID</sequence>
<gene>
    <name evidence="7" type="ORF">Bccel_3400</name>
</gene>
<dbReference type="EC" id="2.7.6.2" evidence="5"/>
<evidence type="ECO:0000313" key="7">
    <source>
        <dbReference type="EMBL" id="KNY28129.1"/>
    </source>
</evidence>
<accession>A0A0L6JQR0</accession>
<feature type="domain" description="Thiamin pyrophosphokinase thiamin-binding" evidence="6">
    <location>
        <begin position="139"/>
        <end position="205"/>
    </location>
</feature>
<evidence type="ECO:0000256" key="5">
    <source>
        <dbReference type="NCBIfam" id="TIGR01378"/>
    </source>
</evidence>
<keyword evidence="2" id="KW-0547">Nucleotide-binding</keyword>
<dbReference type="AlphaFoldDB" id="A0A0L6JQR0"/>
<dbReference type="GO" id="GO:0016301">
    <property type="term" value="F:kinase activity"/>
    <property type="evidence" value="ECO:0007669"/>
    <property type="project" value="UniProtKB-KW"/>
</dbReference>
<dbReference type="Pfam" id="PF04263">
    <property type="entry name" value="TPK_catalytic"/>
    <property type="match status" value="1"/>
</dbReference>
<evidence type="ECO:0000256" key="3">
    <source>
        <dbReference type="ARBA" id="ARBA00022777"/>
    </source>
</evidence>
<evidence type="ECO:0000313" key="8">
    <source>
        <dbReference type="Proteomes" id="UP000036923"/>
    </source>
</evidence>
<name>A0A0L6JQR0_9FIRM</name>
<dbReference type="OrthoDB" id="9804377at2"/>
<evidence type="ECO:0000256" key="4">
    <source>
        <dbReference type="ARBA" id="ARBA00022840"/>
    </source>
</evidence>
<dbReference type="GO" id="GO:0030975">
    <property type="term" value="F:thiamine binding"/>
    <property type="evidence" value="ECO:0007669"/>
    <property type="project" value="InterPro"/>
</dbReference>
<dbReference type="GO" id="GO:0004788">
    <property type="term" value="F:thiamine diphosphokinase activity"/>
    <property type="evidence" value="ECO:0007669"/>
    <property type="project" value="UniProtKB-UniRule"/>
</dbReference>
<dbReference type="SUPFAM" id="SSF63999">
    <property type="entry name" value="Thiamin pyrophosphokinase, catalytic domain"/>
    <property type="match status" value="1"/>
</dbReference>
<keyword evidence="1" id="KW-0808">Transferase</keyword>
<dbReference type="InterPro" id="IPR036759">
    <property type="entry name" value="TPK_catalytic_sf"/>
</dbReference>
<dbReference type="GO" id="GO:0005524">
    <property type="term" value="F:ATP binding"/>
    <property type="evidence" value="ECO:0007669"/>
    <property type="project" value="UniProtKB-KW"/>
</dbReference>
<dbReference type="PANTHER" id="PTHR41299">
    <property type="entry name" value="THIAMINE PYROPHOSPHOKINASE"/>
    <property type="match status" value="1"/>
</dbReference>
<dbReference type="eggNOG" id="COG1564">
    <property type="taxonomic scope" value="Bacteria"/>
</dbReference>
<comment type="caution">
    <text evidence="7">The sequence shown here is derived from an EMBL/GenBank/DDBJ whole genome shotgun (WGS) entry which is preliminary data.</text>
</comment>
<evidence type="ECO:0000256" key="1">
    <source>
        <dbReference type="ARBA" id="ARBA00022679"/>
    </source>
</evidence>
<dbReference type="InterPro" id="IPR006282">
    <property type="entry name" value="Thi_PPkinase"/>
</dbReference>
<dbReference type="Proteomes" id="UP000036923">
    <property type="component" value="Unassembled WGS sequence"/>
</dbReference>
<dbReference type="Gene3D" id="3.40.50.10240">
    <property type="entry name" value="Thiamin pyrophosphokinase, catalytic domain"/>
    <property type="match status" value="1"/>
</dbReference>
<dbReference type="STRING" id="398512.Bccel_3400"/>
<reference evidence="8" key="1">
    <citation type="submission" date="2015-07" db="EMBL/GenBank/DDBJ databases">
        <title>Near-Complete Genome Sequence of the Cellulolytic Bacterium Bacteroides (Pseudobacteroides) cellulosolvens ATCC 35603.</title>
        <authorList>
            <person name="Dassa B."/>
            <person name="Utturkar S.M."/>
            <person name="Klingeman D.M."/>
            <person name="Hurt R.A."/>
            <person name="Keller M."/>
            <person name="Xu J."/>
            <person name="Reddy Y.H.K."/>
            <person name="Borovok I."/>
            <person name="Grinberg I.R."/>
            <person name="Lamed R."/>
            <person name="Zhivin O."/>
            <person name="Bayer E.A."/>
            <person name="Brown S.D."/>
        </authorList>
    </citation>
    <scope>NUCLEOTIDE SEQUENCE [LARGE SCALE GENOMIC DNA]</scope>
    <source>
        <strain evidence="8">DSM 2933</strain>
    </source>
</reference>
<dbReference type="PANTHER" id="PTHR41299:SF1">
    <property type="entry name" value="THIAMINE PYROPHOSPHOKINASE"/>
    <property type="match status" value="1"/>
</dbReference>
<protein>
    <recommendedName>
        <fullName evidence="5">Thiamine diphosphokinase</fullName>
        <ecNumber evidence="5">2.7.6.2</ecNumber>
    </recommendedName>
</protein>
<dbReference type="GO" id="GO:0009229">
    <property type="term" value="P:thiamine diphosphate biosynthetic process"/>
    <property type="evidence" value="ECO:0007669"/>
    <property type="project" value="InterPro"/>
</dbReference>
<keyword evidence="3 7" id="KW-0418">Kinase</keyword>
<dbReference type="CDD" id="cd07995">
    <property type="entry name" value="TPK"/>
    <property type="match status" value="1"/>
</dbReference>
<evidence type="ECO:0000256" key="2">
    <source>
        <dbReference type="ARBA" id="ARBA00022741"/>
    </source>
</evidence>
<dbReference type="NCBIfam" id="TIGR01378">
    <property type="entry name" value="thi_PPkinase"/>
    <property type="match status" value="1"/>
</dbReference>
<keyword evidence="8" id="KW-1185">Reference proteome</keyword>
<dbReference type="InterPro" id="IPR007371">
    <property type="entry name" value="TPK_catalytic"/>
</dbReference>